<dbReference type="PANTHER" id="PTHR33273">
    <property type="entry name" value="DOMAIN-CONTAINING PROTEIN, PUTATIVE-RELATED"/>
    <property type="match status" value="1"/>
</dbReference>
<evidence type="ECO:0000313" key="3">
    <source>
        <dbReference type="Proteomes" id="UP000499080"/>
    </source>
</evidence>
<proteinExistence type="predicted"/>
<dbReference type="Pfam" id="PF14529">
    <property type="entry name" value="Exo_endo_phos_2"/>
    <property type="match status" value="1"/>
</dbReference>
<dbReference type="CDD" id="cd09077">
    <property type="entry name" value="R1-I-EN"/>
    <property type="match status" value="1"/>
</dbReference>
<reference evidence="2 3" key="1">
    <citation type="journal article" date="2019" name="Sci. Rep.">
        <title>Orb-weaving spider Araneus ventricosus genome elucidates the spidroin gene catalogue.</title>
        <authorList>
            <person name="Kono N."/>
            <person name="Nakamura H."/>
            <person name="Ohtoshi R."/>
            <person name="Moran D.A.P."/>
            <person name="Shinohara A."/>
            <person name="Yoshida Y."/>
            <person name="Fujiwara M."/>
            <person name="Mori M."/>
            <person name="Tomita M."/>
            <person name="Arakawa K."/>
        </authorList>
    </citation>
    <scope>NUCLEOTIDE SEQUENCE [LARGE SCALE GENOMIC DNA]</scope>
</reference>
<dbReference type="Gene3D" id="3.60.10.10">
    <property type="entry name" value="Endonuclease/exonuclease/phosphatase"/>
    <property type="match status" value="1"/>
</dbReference>
<accession>A0A4Y2D652</accession>
<dbReference type="SUPFAM" id="SSF56219">
    <property type="entry name" value="DNase I-like"/>
    <property type="match status" value="1"/>
</dbReference>
<dbReference type="PANTHER" id="PTHR33273:SF4">
    <property type="entry name" value="ENDONUCLEASE_EXONUCLEASE_PHOSPHATASE DOMAIN-CONTAINING PROTEIN"/>
    <property type="match status" value="1"/>
</dbReference>
<dbReference type="InterPro" id="IPR036691">
    <property type="entry name" value="Endo/exonu/phosph_ase_sf"/>
</dbReference>
<organism evidence="2 3">
    <name type="scientific">Araneus ventricosus</name>
    <name type="common">Orbweaver spider</name>
    <name type="synonym">Epeira ventricosa</name>
    <dbReference type="NCBI Taxonomy" id="182803"/>
    <lineage>
        <taxon>Eukaryota</taxon>
        <taxon>Metazoa</taxon>
        <taxon>Ecdysozoa</taxon>
        <taxon>Arthropoda</taxon>
        <taxon>Chelicerata</taxon>
        <taxon>Arachnida</taxon>
        <taxon>Araneae</taxon>
        <taxon>Araneomorphae</taxon>
        <taxon>Entelegynae</taxon>
        <taxon>Araneoidea</taxon>
        <taxon>Araneidae</taxon>
        <taxon>Araneus</taxon>
    </lineage>
</organism>
<comment type="caution">
    <text evidence="2">The sequence shown here is derived from an EMBL/GenBank/DDBJ whole genome shotgun (WGS) entry which is preliminary data.</text>
</comment>
<dbReference type="EMBL" id="BGPR01000310">
    <property type="protein sequence ID" value="GBM12200.1"/>
    <property type="molecule type" value="Genomic_DNA"/>
</dbReference>
<keyword evidence="3" id="KW-1185">Reference proteome</keyword>
<feature type="domain" description="Endonuclease/exonuclease/phosphatase" evidence="1">
    <location>
        <begin position="130"/>
        <end position="246"/>
    </location>
</feature>
<sequence>MTPETNAAQFTKRRLNLREAEQIILRNPIMVNRTDKNLRVGFLNTNHSRAATAMLTEDIEQQQIDLMLINETYNFENKVVGFPNRFNKIQNTDNPRAAIIICNQNIKYIPLLIHRDIIAIKIQWMDYELLIITIYCSPSEDISEKIHILDTVLNSNDNDRTIIMGDFNAKSNVWSPRETDRRGEEVLNFISRWNITVVNDPNSIPTYSCTKGESWIDLTLTRNIDDRQIREWKVLDQETLSDHRLMLTEVNFQKTGRTERRKILKLQDMKILDFKRDLKELINTFSEADIKSENLEDYIDKFYEGLYLICEINQKKISENRRKNVIWWNSNLEIKRRKVRALRRRFQAIVDFEERTARKLIYKRELAKYKKEILIAKQICFWKFLDNVVKMNLFGIPYDIIKQKECNKLYLNRISRGNGIYTNTYTKTQEMKFLNTTFLTFRTML</sequence>
<dbReference type="InterPro" id="IPR005135">
    <property type="entry name" value="Endo/exonuclease/phosphatase"/>
</dbReference>
<dbReference type="GO" id="GO:0003824">
    <property type="term" value="F:catalytic activity"/>
    <property type="evidence" value="ECO:0007669"/>
    <property type="project" value="InterPro"/>
</dbReference>
<dbReference type="Proteomes" id="UP000499080">
    <property type="component" value="Unassembled WGS sequence"/>
</dbReference>
<dbReference type="AlphaFoldDB" id="A0A4Y2D652"/>
<gene>
    <name evidence="2" type="ORF">AVEN_21008_1</name>
</gene>
<dbReference type="OrthoDB" id="6780406at2759"/>
<name>A0A4Y2D652_ARAVE</name>
<protein>
    <recommendedName>
        <fullName evidence="1">Endonuclease/exonuclease/phosphatase domain-containing protein</fullName>
    </recommendedName>
</protein>
<evidence type="ECO:0000259" key="1">
    <source>
        <dbReference type="Pfam" id="PF14529"/>
    </source>
</evidence>
<evidence type="ECO:0000313" key="2">
    <source>
        <dbReference type="EMBL" id="GBM12200.1"/>
    </source>
</evidence>